<dbReference type="PANTHER" id="PTHR43080:SF2">
    <property type="entry name" value="CBS DOMAIN-CONTAINING PROTEIN"/>
    <property type="match status" value="1"/>
</dbReference>
<feature type="domain" description="CBS" evidence="3">
    <location>
        <begin position="76"/>
        <end position="131"/>
    </location>
</feature>
<comment type="caution">
    <text evidence="4">The sequence shown here is derived from an EMBL/GenBank/DDBJ whole genome shotgun (WGS) entry which is preliminary data.</text>
</comment>
<dbReference type="Gene3D" id="3.10.580.10">
    <property type="entry name" value="CBS-domain"/>
    <property type="match status" value="1"/>
</dbReference>
<dbReference type="PANTHER" id="PTHR43080">
    <property type="entry name" value="CBS DOMAIN-CONTAINING PROTEIN CBSX3, MITOCHONDRIAL"/>
    <property type="match status" value="1"/>
</dbReference>
<dbReference type="InterPro" id="IPR000644">
    <property type="entry name" value="CBS_dom"/>
</dbReference>
<dbReference type="InterPro" id="IPR046342">
    <property type="entry name" value="CBS_dom_sf"/>
</dbReference>
<evidence type="ECO:0000256" key="2">
    <source>
        <dbReference type="PROSITE-ProRule" id="PRU00703"/>
    </source>
</evidence>
<evidence type="ECO:0000313" key="5">
    <source>
        <dbReference type="Proteomes" id="UP000216345"/>
    </source>
</evidence>
<sequence length="143" mass="16014">MTVRSILENKGRDVVVIRPDDTLSHAIAILAQYKIGAIVACDEAGHIKGILSERDVVRAIAAMKEKAVDLPVSEFMTSKVQVCREHHTINQVMQIMTHNRFRHMPVEENGKLAGIISIGDVVKRRIEDVEREAEDIRTYIATA</sequence>
<proteinExistence type="predicted"/>
<dbReference type="eggNOG" id="COG0517">
    <property type="taxonomic scope" value="Bacteria"/>
</dbReference>
<dbReference type="CDD" id="cd04623">
    <property type="entry name" value="CBS_pair_bac_euk"/>
    <property type="match status" value="1"/>
</dbReference>
<dbReference type="OrthoDB" id="9807125at2"/>
<keyword evidence="1 2" id="KW-0129">CBS domain</keyword>
<dbReference type="SUPFAM" id="SSF54631">
    <property type="entry name" value="CBS-domain pair"/>
    <property type="match status" value="1"/>
</dbReference>
<dbReference type="AlphaFoldDB" id="A0A256FCJ9"/>
<dbReference type="PROSITE" id="PS51371">
    <property type="entry name" value="CBS"/>
    <property type="match status" value="2"/>
</dbReference>
<reference evidence="4 5" key="1">
    <citation type="submission" date="2017-07" db="EMBL/GenBank/DDBJ databases">
        <title>Phylogenetic study on the rhizospheric bacterium Ochrobactrum sp. A44.</title>
        <authorList>
            <person name="Krzyzanowska D.M."/>
            <person name="Ossowicki A."/>
            <person name="Rajewska M."/>
            <person name="Maciag T."/>
            <person name="Kaczynski Z."/>
            <person name="Czerwicka M."/>
            <person name="Jafra S."/>
        </authorList>
    </citation>
    <scope>NUCLEOTIDE SEQUENCE [LARGE SCALE GENOMIC DNA]</scope>
    <source>
        <strain evidence="4 5">PR17</strain>
    </source>
</reference>
<evidence type="ECO:0000259" key="3">
    <source>
        <dbReference type="PROSITE" id="PS51371"/>
    </source>
</evidence>
<keyword evidence="5" id="KW-1185">Reference proteome</keyword>
<accession>A0A256FCJ9</accession>
<name>A0A256FCJ9_9HYPH</name>
<evidence type="ECO:0000256" key="1">
    <source>
        <dbReference type="ARBA" id="ARBA00023122"/>
    </source>
</evidence>
<dbReference type="InterPro" id="IPR051257">
    <property type="entry name" value="Diverse_CBS-Domain"/>
</dbReference>
<protein>
    <recommendedName>
        <fullName evidence="3">CBS domain-containing protein</fullName>
    </recommendedName>
</protein>
<dbReference type="SMART" id="SM00116">
    <property type="entry name" value="CBS"/>
    <property type="match status" value="2"/>
</dbReference>
<evidence type="ECO:0000313" key="4">
    <source>
        <dbReference type="EMBL" id="OYR12585.1"/>
    </source>
</evidence>
<dbReference type="InterPro" id="IPR044725">
    <property type="entry name" value="CBSX3_CBS_dom"/>
</dbReference>
<organism evidence="4 5">
    <name type="scientific">Brucella rhizosphaerae</name>
    <dbReference type="NCBI Taxonomy" id="571254"/>
    <lineage>
        <taxon>Bacteria</taxon>
        <taxon>Pseudomonadati</taxon>
        <taxon>Pseudomonadota</taxon>
        <taxon>Alphaproteobacteria</taxon>
        <taxon>Hyphomicrobiales</taxon>
        <taxon>Brucellaceae</taxon>
        <taxon>Brucella/Ochrobactrum group</taxon>
        <taxon>Brucella</taxon>
    </lineage>
</organism>
<dbReference type="Proteomes" id="UP000216345">
    <property type="component" value="Unassembled WGS sequence"/>
</dbReference>
<dbReference type="EMBL" id="NNRK01000029">
    <property type="protein sequence ID" value="OYR12585.1"/>
    <property type="molecule type" value="Genomic_DNA"/>
</dbReference>
<gene>
    <name evidence="4" type="ORF">CEV32_0756</name>
</gene>
<dbReference type="RefSeq" id="WP_094577506.1">
    <property type="nucleotide sequence ID" value="NZ_JBHEEL010000004.1"/>
</dbReference>
<dbReference type="Pfam" id="PF00571">
    <property type="entry name" value="CBS"/>
    <property type="match status" value="2"/>
</dbReference>
<feature type="domain" description="CBS" evidence="3">
    <location>
        <begin position="8"/>
        <end position="68"/>
    </location>
</feature>